<dbReference type="PANTHER" id="PTHR33317:SF4">
    <property type="entry name" value="POLYNUCLEOTIDYL TRANSFERASE, RIBONUCLEASE H-LIKE SUPERFAMILY PROTEIN"/>
    <property type="match status" value="1"/>
</dbReference>
<sequence length="149" mass="16153">MGRILAVDYGAKRTGLAVTDTLQIAAGGLTTVASAEAVSYIVAYAAREPLERVVVGLPKQMDNRPSENMARVEAFARRLEAALPAGVEVTFYDERFTSVMAHRAMIDGGLGRKRRQDKALVDEISAVLILQGYMEWMKSPGAGGHPYLL</sequence>
<gene>
    <name evidence="7" type="ORF">T229_09885</name>
</gene>
<organism evidence="7 8">
    <name type="scientific">Tannerella sp. oral taxon BU063 isolate Cell 5</name>
    <dbReference type="NCBI Taxonomy" id="1410950"/>
    <lineage>
        <taxon>Bacteria</taxon>
        <taxon>Pseudomonadati</taxon>
        <taxon>Bacteroidota</taxon>
        <taxon>Bacteroidia</taxon>
        <taxon>Bacteroidales</taxon>
        <taxon>Tannerellaceae</taxon>
        <taxon>Tannerella</taxon>
    </lineage>
</organism>
<dbReference type="HAMAP" id="MF_00651">
    <property type="entry name" value="Nuclease_YqgF"/>
    <property type="match status" value="1"/>
</dbReference>
<accession>W2CB82</accession>
<evidence type="ECO:0000256" key="2">
    <source>
        <dbReference type="ARBA" id="ARBA00022517"/>
    </source>
</evidence>
<dbReference type="GO" id="GO:0000967">
    <property type="term" value="P:rRNA 5'-end processing"/>
    <property type="evidence" value="ECO:0007669"/>
    <property type="project" value="UniProtKB-UniRule"/>
</dbReference>
<dbReference type="InterPro" id="IPR006641">
    <property type="entry name" value="YqgF/RNaseH-like_dom"/>
</dbReference>
<dbReference type="EC" id="3.1.-.-" evidence="5"/>
<keyword evidence="4 5" id="KW-0378">Hydrolase</keyword>
<evidence type="ECO:0000256" key="3">
    <source>
        <dbReference type="ARBA" id="ARBA00022722"/>
    </source>
</evidence>
<dbReference type="PANTHER" id="PTHR33317">
    <property type="entry name" value="POLYNUCLEOTIDYL TRANSFERASE, RIBONUCLEASE H-LIKE SUPERFAMILY PROTEIN"/>
    <property type="match status" value="1"/>
</dbReference>
<evidence type="ECO:0000256" key="5">
    <source>
        <dbReference type="HAMAP-Rule" id="MF_00651"/>
    </source>
</evidence>
<proteinExistence type="inferred from homology"/>
<keyword evidence="2 5" id="KW-0690">Ribosome biogenesis</keyword>
<comment type="similarity">
    <text evidence="5">Belongs to the YqgF HJR family.</text>
</comment>
<dbReference type="GO" id="GO:0005829">
    <property type="term" value="C:cytosol"/>
    <property type="evidence" value="ECO:0007669"/>
    <property type="project" value="TreeGrafter"/>
</dbReference>
<evidence type="ECO:0000259" key="6">
    <source>
        <dbReference type="SMART" id="SM00732"/>
    </source>
</evidence>
<dbReference type="Pfam" id="PF03652">
    <property type="entry name" value="RuvX"/>
    <property type="match status" value="1"/>
</dbReference>
<dbReference type="NCBIfam" id="TIGR00250">
    <property type="entry name" value="RNAse_H_YqgF"/>
    <property type="match status" value="1"/>
</dbReference>
<dbReference type="InterPro" id="IPR005227">
    <property type="entry name" value="YqgF"/>
</dbReference>
<dbReference type="GO" id="GO:0016788">
    <property type="term" value="F:hydrolase activity, acting on ester bonds"/>
    <property type="evidence" value="ECO:0007669"/>
    <property type="project" value="UniProtKB-UniRule"/>
</dbReference>
<dbReference type="InterPro" id="IPR012337">
    <property type="entry name" value="RNaseH-like_sf"/>
</dbReference>
<dbReference type="SMART" id="SM00732">
    <property type="entry name" value="YqgFc"/>
    <property type="match status" value="1"/>
</dbReference>
<dbReference type="EMBL" id="AYYC01000671">
    <property type="protein sequence ID" value="ETK04308.1"/>
    <property type="molecule type" value="Genomic_DNA"/>
</dbReference>
<reference evidence="7 8" key="1">
    <citation type="submission" date="2013-11" db="EMBL/GenBank/DDBJ databases">
        <title>Single cell genomics of uncultured Tannerella BU063 (oral taxon 286).</title>
        <authorList>
            <person name="Beall C.J."/>
            <person name="Campbell A.G."/>
            <person name="Griffen A.L."/>
            <person name="Podar M."/>
            <person name="Leys E.J."/>
        </authorList>
    </citation>
    <scope>NUCLEOTIDE SEQUENCE [LARGE SCALE GENOMIC DNA]</scope>
    <source>
        <strain evidence="7">Cell 5</strain>
    </source>
</reference>
<name>W2CB82_9BACT</name>
<dbReference type="PATRIC" id="fig|1410950.3.peg.1433"/>
<protein>
    <recommendedName>
        <fullName evidence="5">Putative pre-16S rRNA nuclease</fullName>
        <ecNumber evidence="5">3.1.-.-</ecNumber>
    </recommendedName>
</protein>
<keyword evidence="1 5" id="KW-0963">Cytoplasm</keyword>
<evidence type="ECO:0000256" key="4">
    <source>
        <dbReference type="ARBA" id="ARBA00022801"/>
    </source>
</evidence>
<evidence type="ECO:0000313" key="8">
    <source>
        <dbReference type="Proteomes" id="UP000018872"/>
    </source>
</evidence>
<dbReference type="Proteomes" id="UP000018872">
    <property type="component" value="Unassembled WGS sequence"/>
</dbReference>
<dbReference type="CDD" id="cd16964">
    <property type="entry name" value="YqgF"/>
    <property type="match status" value="1"/>
</dbReference>
<comment type="subcellular location">
    <subcellularLocation>
        <location evidence="5">Cytoplasm</location>
    </subcellularLocation>
</comment>
<comment type="caution">
    <text evidence="7">The sequence shown here is derived from an EMBL/GenBank/DDBJ whole genome shotgun (WGS) entry which is preliminary data.</text>
</comment>
<keyword evidence="3 5" id="KW-0540">Nuclease</keyword>
<dbReference type="Gene3D" id="3.30.420.140">
    <property type="entry name" value="YqgF/RNase H-like domain"/>
    <property type="match status" value="1"/>
</dbReference>
<comment type="function">
    <text evidence="5">Could be a nuclease involved in processing of the 5'-end of pre-16S rRNA.</text>
</comment>
<dbReference type="AlphaFoldDB" id="W2CB82"/>
<feature type="domain" description="YqgF/RNase H-like" evidence="6">
    <location>
        <begin position="2"/>
        <end position="101"/>
    </location>
</feature>
<dbReference type="SUPFAM" id="SSF53098">
    <property type="entry name" value="Ribonuclease H-like"/>
    <property type="match status" value="1"/>
</dbReference>
<evidence type="ECO:0000256" key="1">
    <source>
        <dbReference type="ARBA" id="ARBA00022490"/>
    </source>
</evidence>
<dbReference type="InterPro" id="IPR037027">
    <property type="entry name" value="YqgF/RNaseH-like_dom_sf"/>
</dbReference>
<evidence type="ECO:0000313" key="7">
    <source>
        <dbReference type="EMBL" id="ETK04308.1"/>
    </source>
</evidence>
<dbReference type="GO" id="GO:0004518">
    <property type="term" value="F:nuclease activity"/>
    <property type="evidence" value="ECO:0007669"/>
    <property type="project" value="UniProtKB-KW"/>
</dbReference>